<reference evidence="1 2" key="1">
    <citation type="journal article" date="2014" name="Nat. Commun.">
        <title>Molecular traces of alternative social organization in a termite genome.</title>
        <authorList>
            <person name="Terrapon N."/>
            <person name="Li C."/>
            <person name="Robertson H.M."/>
            <person name="Ji L."/>
            <person name="Meng X."/>
            <person name="Booth W."/>
            <person name="Chen Z."/>
            <person name="Childers C.P."/>
            <person name="Glastad K.M."/>
            <person name="Gokhale K."/>
            <person name="Gowin J."/>
            <person name="Gronenberg W."/>
            <person name="Hermansen R.A."/>
            <person name="Hu H."/>
            <person name="Hunt B.G."/>
            <person name="Huylmans A.K."/>
            <person name="Khalil S.M."/>
            <person name="Mitchell R.D."/>
            <person name="Munoz-Torres M.C."/>
            <person name="Mustard J.A."/>
            <person name="Pan H."/>
            <person name="Reese J.T."/>
            <person name="Scharf M.E."/>
            <person name="Sun F."/>
            <person name="Vogel H."/>
            <person name="Xiao J."/>
            <person name="Yang W."/>
            <person name="Yang Z."/>
            <person name="Yang Z."/>
            <person name="Zhou J."/>
            <person name="Zhu J."/>
            <person name="Brent C.S."/>
            <person name="Elsik C.G."/>
            <person name="Goodisman M.A."/>
            <person name="Liberles D.A."/>
            <person name="Roe R.M."/>
            <person name="Vargo E.L."/>
            <person name="Vilcinskas A."/>
            <person name="Wang J."/>
            <person name="Bornberg-Bauer E."/>
            <person name="Korb J."/>
            <person name="Zhang G."/>
            <person name="Liebig J."/>
        </authorList>
    </citation>
    <scope>NUCLEOTIDE SEQUENCE [LARGE SCALE GENOMIC DNA]</scope>
    <source>
        <tissue evidence="1">Whole organism</tissue>
    </source>
</reference>
<organism evidence="1 2">
    <name type="scientific">Zootermopsis nevadensis</name>
    <name type="common">Dampwood termite</name>
    <dbReference type="NCBI Taxonomy" id="136037"/>
    <lineage>
        <taxon>Eukaryota</taxon>
        <taxon>Metazoa</taxon>
        <taxon>Ecdysozoa</taxon>
        <taxon>Arthropoda</taxon>
        <taxon>Hexapoda</taxon>
        <taxon>Insecta</taxon>
        <taxon>Pterygota</taxon>
        <taxon>Neoptera</taxon>
        <taxon>Polyneoptera</taxon>
        <taxon>Dictyoptera</taxon>
        <taxon>Blattodea</taxon>
        <taxon>Blattoidea</taxon>
        <taxon>Termitoidae</taxon>
        <taxon>Termopsidae</taxon>
        <taxon>Zootermopsis</taxon>
    </lineage>
</organism>
<dbReference type="EMBL" id="KK853553">
    <property type="protein sequence ID" value="KDR06775.1"/>
    <property type="molecule type" value="Genomic_DNA"/>
</dbReference>
<protein>
    <submittedName>
        <fullName evidence="1">Uncharacterized protein</fullName>
    </submittedName>
</protein>
<accession>A0A067QIE3</accession>
<evidence type="ECO:0000313" key="1">
    <source>
        <dbReference type="EMBL" id="KDR06775.1"/>
    </source>
</evidence>
<sequence length="72" mass="8295">MFISTLAYDKNKQREVIIIEEDSNLTTNGYFDGTSKEPKIWTGRYLLLAIERDSYFIMTLCSKQGGNSKYTS</sequence>
<name>A0A067QIE3_ZOONE</name>
<dbReference type="InParanoid" id="A0A067QIE3"/>
<gene>
    <name evidence="1" type="ORF">L798_04050</name>
</gene>
<evidence type="ECO:0000313" key="2">
    <source>
        <dbReference type="Proteomes" id="UP000027135"/>
    </source>
</evidence>
<dbReference type="Proteomes" id="UP000027135">
    <property type="component" value="Unassembled WGS sequence"/>
</dbReference>
<dbReference type="AlphaFoldDB" id="A0A067QIE3"/>
<proteinExistence type="predicted"/>
<keyword evidence="2" id="KW-1185">Reference proteome</keyword>